<protein>
    <recommendedName>
        <fullName evidence="5">PLAC8 motif-containing protein</fullName>
    </recommendedName>
</protein>
<keyword evidence="4" id="KW-1185">Reference proteome</keyword>
<sequence>MVLVDNNGIGNPRNDEIVESSGSKMEFASIDLATSQQMCPNSENSQGKFEGTASSSLSARTKSLKFGSASAKLERLASERDQISQSVPYPSSHGARSRFSNMFGQKLDWGSVKKMCLEWIRNPMNMALFLWIACVAVSGAILFLVMTGMLNNVLTRKSQRNAWFEVNNQILNALFTLMCLYQHPKRFYHLFLLCRWRPNDISRMRNIYCKNGTYKPNEWMHMMVVVILLHVNCFSQYALCGLNLGYKRSERPVIGVGICVSFSIATPAIAGLYIILSPLGKDYDCEIDEEAQVQTTFSQRQEQLREKPHEKIYSFASKDQQKIIQDRPKWSGGILDIWNDISLAYLSLFCTFCVFGWNMERLGFGNMYVHIATFILFCIAPFWIFTLAAVNIDDDKVRQGLVAIGIILCFLGLLYGGFWRIRMRKRFNLPAYNFCFGKPSFSDCTLWFCCWWCTLAQELRTANSYDLVVEDKFCRKDAYPPLVHEDVASTKSGTSSPQGNTTSPPMIETSSSLSSNNASIEYYSSNRSLSLVKDVTMNPPTQSIIEREAP</sequence>
<dbReference type="NCBIfam" id="TIGR01571">
    <property type="entry name" value="A_thal_Cys_rich"/>
    <property type="match status" value="1"/>
</dbReference>
<feature type="transmembrane region" description="Helical" evidence="2">
    <location>
        <begin position="128"/>
        <end position="150"/>
    </location>
</feature>
<gene>
    <name evidence="3" type="ORF">PIB30_018143</name>
</gene>
<evidence type="ECO:0008006" key="5">
    <source>
        <dbReference type="Google" id="ProtNLM"/>
    </source>
</evidence>
<dbReference type="PANTHER" id="PTHR31045">
    <property type="entry name" value="PLAC8 FAMILY PROTEIN-RELATED"/>
    <property type="match status" value="1"/>
</dbReference>
<feature type="compositionally biased region" description="Polar residues" evidence="1">
    <location>
        <begin position="489"/>
        <end position="504"/>
    </location>
</feature>
<dbReference type="InterPro" id="IPR021369">
    <property type="entry name" value="DUF2985"/>
</dbReference>
<organism evidence="3 4">
    <name type="scientific">Stylosanthes scabra</name>
    <dbReference type="NCBI Taxonomy" id="79078"/>
    <lineage>
        <taxon>Eukaryota</taxon>
        <taxon>Viridiplantae</taxon>
        <taxon>Streptophyta</taxon>
        <taxon>Embryophyta</taxon>
        <taxon>Tracheophyta</taxon>
        <taxon>Spermatophyta</taxon>
        <taxon>Magnoliopsida</taxon>
        <taxon>eudicotyledons</taxon>
        <taxon>Gunneridae</taxon>
        <taxon>Pentapetalae</taxon>
        <taxon>rosids</taxon>
        <taxon>fabids</taxon>
        <taxon>Fabales</taxon>
        <taxon>Fabaceae</taxon>
        <taxon>Papilionoideae</taxon>
        <taxon>50 kb inversion clade</taxon>
        <taxon>dalbergioids sensu lato</taxon>
        <taxon>Dalbergieae</taxon>
        <taxon>Pterocarpus clade</taxon>
        <taxon>Stylosanthes</taxon>
    </lineage>
</organism>
<dbReference type="Pfam" id="PF04749">
    <property type="entry name" value="PLAC8"/>
    <property type="match status" value="1"/>
</dbReference>
<evidence type="ECO:0000313" key="3">
    <source>
        <dbReference type="EMBL" id="MED6107859.1"/>
    </source>
</evidence>
<feature type="transmembrane region" description="Helical" evidence="2">
    <location>
        <begin position="401"/>
        <end position="419"/>
    </location>
</feature>
<keyword evidence="2" id="KW-0812">Transmembrane</keyword>
<comment type="caution">
    <text evidence="3">The sequence shown here is derived from an EMBL/GenBank/DDBJ whole genome shotgun (WGS) entry which is preliminary data.</text>
</comment>
<keyword evidence="2" id="KW-0472">Membrane</keyword>
<feature type="region of interest" description="Disordered" evidence="1">
    <location>
        <begin position="487"/>
        <end position="513"/>
    </location>
</feature>
<accession>A0ABU6Q7S7</accession>
<dbReference type="EMBL" id="JASCZI010000054">
    <property type="protein sequence ID" value="MED6107859.1"/>
    <property type="molecule type" value="Genomic_DNA"/>
</dbReference>
<feature type="transmembrane region" description="Helical" evidence="2">
    <location>
        <begin position="369"/>
        <end position="389"/>
    </location>
</feature>
<dbReference type="InterPro" id="IPR006461">
    <property type="entry name" value="PLAC_motif_containing"/>
</dbReference>
<feature type="transmembrane region" description="Helical" evidence="2">
    <location>
        <begin position="219"/>
        <end position="240"/>
    </location>
</feature>
<reference evidence="3 4" key="1">
    <citation type="journal article" date="2023" name="Plants (Basel)">
        <title>Bridging the Gap: Combining Genomics and Transcriptomics Approaches to Understand Stylosanthes scabra, an Orphan Legume from the Brazilian Caatinga.</title>
        <authorList>
            <person name="Ferreira-Neto J.R.C."/>
            <person name="da Silva M.D."/>
            <person name="Binneck E."/>
            <person name="de Melo N.F."/>
            <person name="da Silva R.H."/>
            <person name="de Melo A.L.T.M."/>
            <person name="Pandolfi V."/>
            <person name="Bustamante F.O."/>
            <person name="Brasileiro-Vidal A.C."/>
            <person name="Benko-Iseppon A.M."/>
        </authorList>
    </citation>
    <scope>NUCLEOTIDE SEQUENCE [LARGE SCALE GENOMIC DNA]</scope>
    <source>
        <tissue evidence="3">Leaves</tissue>
    </source>
</reference>
<dbReference type="PANTHER" id="PTHR31045:SF30">
    <property type="entry name" value="PLAC8 FAMILY PROTEIN"/>
    <property type="match status" value="1"/>
</dbReference>
<keyword evidence="2" id="KW-1133">Transmembrane helix</keyword>
<feature type="transmembrane region" description="Helical" evidence="2">
    <location>
        <begin position="337"/>
        <end position="357"/>
    </location>
</feature>
<evidence type="ECO:0000256" key="2">
    <source>
        <dbReference type="SAM" id="Phobius"/>
    </source>
</evidence>
<feature type="transmembrane region" description="Helical" evidence="2">
    <location>
        <begin position="252"/>
        <end position="276"/>
    </location>
</feature>
<dbReference type="Pfam" id="PF11204">
    <property type="entry name" value="DUF2985"/>
    <property type="match status" value="1"/>
</dbReference>
<dbReference type="Proteomes" id="UP001341840">
    <property type="component" value="Unassembled WGS sequence"/>
</dbReference>
<evidence type="ECO:0000313" key="4">
    <source>
        <dbReference type="Proteomes" id="UP001341840"/>
    </source>
</evidence>
<evidence type="ECO:0000256" key="1">
    <source>
        <dbReference type="SAM" id="MobiDB-lite"/>
    </source>
</evidence>
<proteinExistence type="predicted"/>
<name>A0ABU6Q7S7_9FABA</name>